<evidence type="ECO:0000313" key="3">
    <source>
        <dbReference type="Proteomes" id="UP000673691"/>
    </source>
</evidence>
<dbReference type="AlphaFoldDB" id="A0A8H8A034"/>
<organism evidence="2 3">
    <name type="scientific">Olpidium bornovanus</name>
    <dbReference type="NCBI Taxonomy" id="278681"/>
    <lineage>
        <taxon>Eukaryota</taxon>
        <taxon>Fungi</taxon>
        <taxon>Fungi incertae sedis</taxon>
        <taxon>Olpidiomycota</taxon>
        <taxon>Olpidiomycotina</taxon>
        <taxon>Olpidiomycetes</taxon>
        <taxon>Olpidiales</taxon>
        <taxon>Olpidiaceae</taxon>
        <taxon>Olpidium</taxon>
    </lineage>
</organism>
<feature type="compositionally biased region" description="Low complexity" evidence="1">
    <location>
        <begin position="795"/>
        <end position="808"/>
    </location>
</feature>
<dbReference type="Proteomes" id="UP000673691">
    <property type="component" value="Unassembled WGS sequence"/>
</dbReference>
<feature type="compositionally biased region" description="Low complexity" evidence="1">
    <location>
        <begin position="654"/>
        <end position="663"/>
    </location>
</feature>
<gene>
    <name evidence="2" type="ORF">BJ554DRAFT_5551</name>
</gene>
<feature type="region of interest" description="Disordered" evidence="1">
    <location>
        <begin position="781"/>
        <end position="808"/>
    </location>
</feature>
<feature type="non-terminal residue" evidence="2">
    <location>
        <position position="1"/>
    </location>
</feature>
<reference evidence="2 3" key="1">
    <citation type="journal article" name="Sci. Rep.">
        <title>Genome-scale phylogenetic analyses confirm Olpidium as the closest living zoosporic fungus to the non-flagellated, terrestrial fungi.</title>
        <authorList>
            <person name="Chang Y."/>
            <person name="Rochon D."/>
            <person name="Sekimoto S."/>
            <person name="Wang Y."/>
            <person name="Chovatia M."/>
            <person name="Sandor L."/>
            <person name="Salamov A."/>
            <person name="Grigoriev I.V."/>
            <person name="Stajich J.E."/>
            <person name="Spatafora J.W."/>
        </authorList>
    </citation>
    <scope>NUCLEOTIDE SEQUENCE [LARGE SCALE GENOMIC DNA]</scope>
    <source>
        <strain evidence="2">S191</strain>
    </source>
</reference>
<name>A0A8H8A034_9FUNG</name>
<proteinExistence type="predicted"/>
<accession>A0A8H8A034</accession>
<feature type="region of interest" description="Disordered" evidence="1">
    <location>
        <begin position="357"/>
        <end position="378"/>
    </location>
</feature>
<feature type="region of interest" description="Disordered" evidence="1">
    <location>
        <begin position="519"/>
        <end position="541"/>
    </location>
</feature>
<sequence length="837" mass="87195">VTCFRARASLLLAAPARTDLPLPVACALLALRAAAAAASSASRKSERSEGKRKPPPGPRALFVSPDCFPAGRTLSRRLRVAGMASAHLVLDACDFCRNTTAAAAALLSQAPFHSVWPSADGPVPSGSAAGMQPNHALLADPLLIAPAAPPDDADPALYGAVTTVRSRIMATRVWDEPDHTRVEHYHRFAGSPPRRRLVRRKVGTGNSTACCRTPELLRARESLTFRVPPRVDSNSTSRRLPIGTALSSDRCRKRITELTTAIKEDEDHYRVPAFSADYASPCRCVSVDASRDAAYRAAGQDLLRLIVTVTACEIADIKRGKLDAVLTGKVASADREANCQSIVSKPPVATCRAGAVPSAAEDDNGFRSPQSKTGSDEAVGADELCDGRIEVEGTRPTTPTSGASPQFPVPVVAQDDFDGQAGILPGTEFAVQAAANGRVEPQRASAAMRRTVGLLGVSFGAATRKTARRHNEAVDIAQNLSPKASEESRLEPQRQSYAAQAANPPALNLEVDADVTVAPSEDAGGGCGDDQIGPGTKRDMGSAVMEPSVVVTRDVLGNGPDASESAENHDSAAFLTASAPCPHVVAAEDQEHGNGVDGAPIQLKRLSDGGKSTSPASKKVRDSGLGAPCSFATLPLCHDTAPRGPKRLSGGAAGPRAAASDGPTSAAGIAPVLDAAVVAQRRARFGPTIVVVVVRPRRRAEQAPSSGPAAVSAVAGRPRRGLERDRLAAGGRSLFAAVEEAGELGVLPFRRDVLLVCANAIMFDPDCREARKLFDFAEKSLSPPDGSTVARRSESPSSSYSIAEAAAAVPPDKRLTLLPSWRATAPLRPNGGVGTAA</sequence>
<feature type="region of interest" description="Disordered" evidence="1">
    <location>
        <begin position="635"/>
        <end position="665"/>
    </location>
</feature>
<dbReference type="EMBL" id="JAEFCI010002554">
    <property type="protein sequence ID" value="KAG5462153.1"/>
    <property type="molecule type" value="Genomic_DNA"/>
</dbReference>
<feature type="region of interest" description="Disordered" evidence="1">
    <location>
        <begin position="481"/>
        <end position="500"/>
    </location>
</feature>
<comment type="caution">
    <text evidence="2">The sequence shown here is derived from an EMBL/GenBank/DDBJ whole genome shotgun (WGS) entry which is preliminary data.</text>
</comment>
<evidence type="ECO:0000313" key="2">
    <source>
        <dbReference type="EMBL" id="KAG5462153.1"/>
    </source>
</evidence>
<feature type="compositionally biased region" description="Basic and acidic residues" evidence="1">
    <location>
        <begin position="43"/>
        <end position="52"/>
    </location>
</feature>
<protein>
    <submittedName>
        <fullName evidence="2">Uncharacterized protein</fullName>
    </submittedName>
</protein>
<feature type="region of interest" description="Disordered" evidence="1">
    <location>
        <begin position="605"/>
        <end position="624"/>
    </location>
</feature>
<feature type="region of interest" description="Disordered" evidence="1">
    <location>
        <begin position="40"/>
        <end position="61"/>
    </location>
</feature>
<evidence type="ECO:0000256" key="1">
    <source>
        <dbReference type="SAM" id="MobiDB-lite"/>
    </source>
</evidence>
<keyword evidence="3" id="KW-1185">Reference proteome</keyword>